<evidence type="ECO:0000256" key="2">
    <source>
        <dbReference type="ARBA" id="ARBA00023242"/>
    </source>
</evidence>
<keyword evidence="2" id="KW-0539">Nucleus</keyword>
<dbReference type="EMBL" id="CAJOBI010221371">
    <property type="protein sequence ID" value="CAF5042291.1"/>
    <property type="molecule type" value="Genomic_DNA"/>
</dbReference>
<evidence type="ECO:0000313" key="5">
    <source>
        <dbReference type="EMBL" id="CAF5042291.1"/>
    </source>
</evidence>
<protein>
    <recommendedName>
        <fullName evidence="4">Chromo domain-containing protein</fullName>
    </recommendedName>
</protein>
<evidence type="ECO:0000313" key="6">
    <source>
        <dbReference type="Proteomes" id="UP000676336"/>
    </source>
</evidence>
<dbReference type="PANTHER" id="PTHR22812">
    <property type="entry name" value="CHROMOBOX PROTEIN"/>
    <property type="match status" value="1"/>
</dbReference>
<name>A0A8S3DYP1_9BILA</name>
<feature type="domain" description="Chromo" evidence="4">
    <location>
        <begin position="26"/>
        <end position="56"/>
    </location>
</feature>
<organism evidence="5 6">
    <name type="scientific">Rotaria magnacalcarata</name>
    <dbReference type="NCBI Taxonomy" id="392030"/>
    <lineage>
        <taxon>Eukaryota</taxon>
        <taxon>Metazoa</taxon>
        <taxon>Spiralia</taxon>
        <taxon>Gnathifera</taxon>
        <taxon>Rotifera</taxon>
        <taxon>Eurotatoria</taxon>
        <taxon>Bdelloidea</taxon>
        <taxon>Philodinida</taxon>
        <taxon>Philodinidae</taxon>
        <taxon>Rotaria</taxon>
    </lineage>
</organism>
<sequence>MVNASSKKRPRENSSSSDESESENEFQVEAIVDKRIRGKKIQYLLKWKGYSDADNT</sequence>
<dbReference type="PROSITE" id="PS50013">
    <property type="entry name" value="CHROMO_2"/>
    <property type="match status" value="1"/>
</dbReference>
<evidence type="ECO:0000256" key="1">
    <source>
        <dbReference type="ARBA" id="ARBA00004123"/>
    </source>
</evidence>
<feature type="non-terminal residue" evidence="5">
    <location>
        <position position="56"/>
    </location>
</feature>
<evidence type="ECO:0000259" key="4">
    <source>
        <dbReference type="PROSITE" id="PS50013"/>
    </source>
</evidence>
<dbReference type="Pfam" id="PF00385">
    <property type="entry name" value="Chromo"/>
    <property type="match status" value="1"/>
</dbReference>
<proteinExistence type="predicted"/>
<comment type="subcellular location">
    <subcellularLocation>
        <location evidence="1">Nucleus</location>
    </subcellularLocation>
</comment>
<accession>A0A8S3DYP1</accession>
<feature type="compositionally biased region" description="Basic residues" evidence="3">
    <location>
        <begin position="1"/>
        <end position="10"/>
    </location>
</feature>
<evidence type="ECO:0000256" key="3">
    <source>
        <dbReference type="SAM" id="MobiDB-lite"/>
    </source>
</evidence>
<reference evidence="5" key="1">
    <citation type="submission" date="2021-02" db="EMBL/GenBank/DDBJ databases">
        <authorList>
            <person name="Nowell W R."/>
        </authorList>
    </citation>
    <scope>NUCLEOTIDE SEQUENCE</scope>
</reference>
<dbReference type="InterPro" id="IPR000953">
    <property type="entry name" value="Chromo/chromo_shadow_dom"/>
</dbReference>
<dbReference type="CDD" id="cd00024">
    <property type="entry name" value="CD_CSD"/>
    <property type="match status" value="1"/>
</dbReference>
<dbReference type="SUPFAM" id="SSF54160">
    <property type="entry name" value="Chromo domain-like"/>
    <property type="match status" value="1"/>
</dbReference>
<comment type="caution">
    <text evidence="5">The sequence shown here is derived from an EMBL/GenBank/DDBJ whole genome shotgun (WGS) entry which is preliminary data.</text>
</comment>
<dbReference type="Proteomes" id="UP000676336">
    <property type="component" value="Unassembled WGS sequence"/>
</dbReference>
<dbReference type="GO" id="GO:0005634">
    <property type="term" value="C:nucleus"/>
    <property type="evidence" value="ECO:0007669"/>
    <property type="project" value="UniProtKB-SubCell"/>
</dbReference>
<dbReference type="Gene3D" id="2.40.50.40">
    <property type="match status" value="1"/>
</dbReference>
<dbReference type="InterPro" id="IPR016197">
    <property type="entry name" value="Chromo-like_dom_sf"/>
</dbReference>
<dbReference type="InterPro" id="IPR023780">
    <property type="entry name" value="Chromo_domain"/>
</dbReference>
<feature type="region of interest" description="Disordered" evidence="3">
    <location>
        <begin position="1"/>
        <end position="27"/>
    </location>
</feature>
<gene>
    <name evidence="5" type="ORF">SMN809_LOCUS58700</name>
</gene>
<dbReference type="InterPro" id="IPR051219">
    <property type="entry name" value="Heterochromatin_chromo-domain"/>
</dbReference>
<dbReference type="AlphaFoldDB" id="A0A8S3DYP1"/>